<evidence type="ECO:0000313" key="3">
    <source>
        <dbReference type="Proteomes" id="UP001066276"/>
    </source>
</evidence>
<feature type="compositionally biased region" description="Basic and acidic residues" evidence="1">
    <location>
        <begin position="88"/>
        <end position="103"/>
    </location>
</feature>
<proteinExistence type="predicted"/>
<feature type="compositionally biased region" description="Basic and acidic residues" evidence="1">
    <location>
        <begin position="32"/>
        <end position="47"/>
    </location>
</feature>
<reference evidence="2" key="1">
    <citation type="journal article" date="2022" name="bioRxiv">
        <title>Sequencing and chromosome-scale assembly of the giantPleurodeles waltlgenome.</title>
        <authorList>
            <person name="Brown T."/>
            <person name="Elewa A."/>
            <person name="Iarovenko S."/>
            <person name="Subramanian E."/>
            <person name="Araus A.J."/>
            <person name="Petzold A."/>
            <person name="Susuki M."/>
            <person name="Suzuki K.-i.T."/>
            <person name="Hayashi T."/>
            <person name="Toyoda A."/>
            <person name="Oliveira C."/>
            <person name="Osipova E."/>
            <person name="Leigh N.D."/>
            <person name="Simon A."/>
            <person name="Yun M.H."/>
        </authorList>
    </citation>
    <scope>NUCLEOTIDE SEQUENCE</scope>
    <source>
        <strain evidence="2">20211129_DDA</strain>
        <tissue evidence="2">Liver</tissue>
    </source>
</reference>
<comment type="caution">
    <text evidence="2">The sequence shown here is derived from an EMBL/GenBank/DDBJ whole genome shotgun (WGS) entry which is preliminary data.</text>
</comment>
<dbReference type="EMBL" id="JANPWB010000006">
    <property type="protein sequence ID" value="KAJ1175255.1"/>
    <property type="molecule type" value="Genomic_DNA"/>
</dbReference>
<dbReference type="Proteomes" id="UP001066276">
    <property type="component" value="Chromosome 3_2"/>
</dbReference>
<dbReference type="AlphaFoldDB" id="A0AAV7TF74"/>
<organism evidence="2 3">
    <name type="scientific">Pleurodeles waltl</name>
    <name type="common">Iberian ribbed newt</name>
    <dbReference type="NCBI Taxonomy" id="8319"/>
    <lineage>
        <taxon>Eukaryota</taxon>
        <taxon>Metazoa</taxon>
        <taxon>Chordata</taxon>
        <taxon>Craniata</taxon>
        <taxon>Vertebrata</taxon>
        <taxon>Euteleostomi</taxon>
        <taxon>Amphibia</taxon>
        <taxon>Batrachia</taxon>
        <taxon>Caudata</taxon>
        <taxon>Salamandroidea</taxon>
        <taxon>Salamandridae</taxon>
        <taxon>Pleurodelinae</taxon>
        <taxon>Pleurodeles</taxon>
    </lineage>
</organism>
<accession>A0AAV7TF74</accession>
<feature type="region of interest" description="Disordered" evidence="1">
    <location>
        <begin position="1"/>
        <end position="103"/>
    </location>
</feature>
<evidence type="ECO:0000313" key="2">
    <source>
        <dbReference type="EMBL" id="KAJ1175255.1"/>
    </source>
</evidence>
<sequence length="103" mass="11784">MFLDSVNKLRVRSSQKWAKGNRSPPRAGRSLPDTRKNPEIPTEEAKRRAPRKTLRIDGVYSVNKLRVRSSQKWAKGNRSPPRAGRSLPDTRKNPEIPAEEAKR</sequence>
<gene>
    <name evidence="2" type="ORF">NDU88_000543</name>
</gene>
<keyword evidence="3" id="KW-1185">Reference proteome</keyword>
<name>A0AAV7TF74_PLEWA</name>
<protein>
    <submittedName>
        <fullName evidence="2">Uncharacterized protein</fullName>
    </submittedName>
</protein>
<evidence type="ECO:0000256" key="1">
    <source>
        <dbReference type="SAM" id="MobiDB-lite"/>
    </source>
</evidence>